<accession>A0A4Y2HKQ1</accession>
<proteinExistence type="predicted"/>
<keyword evidence="2" id="KW-1185">Reference proteome</keyword>
<evidence type="ECO:0008006" key="3">
    <source>
        <dbReference type="Google" id="ProtNLM"/>
    </source>
</evidence>
<evidence type="ECO:0000313" key="2">
    <source>
        <dbReference type="Proteomes" id="UP000499080"/>
    </source>
</evidence>
<dbReference type="Proteomes" id="UP000499080">
    <property type="component" value="Unassembled WGS sequence"/>
</dbReference>
<organism evidence="1 2">
    <name type="scientific">Araneus ventricosus</name>
    <name type="common">Orbweaver spider</name>
    <name type="synonym">Epeira ventricosa</name>
    <dbReference type="NCBI Taxonomy" id="182803"/>
    <lineage>
        <taxon>Eukaryota</taxon>
        <taxon>Metazoa</taxon>
        <taxon>Ecdysozoa</taxon>
        <taxon>Arthropoda</taxon>
        <taxon>Chelicerata</taxon>
        <taxon>Arachnida</taxon>
        <taxon>Araneae</taxon>
        <taxon>Araneomorphae</taxon>
        <taxon>Entelegynae</taxon>
        <taxon>Araneoidea</taxon>
        <taxon>Araneidae</taxon>
        <taxon>Araneus</taxon>
    </lineage>
</organism>
<dbReference type="EMBL" id="BGPR01002002">
    <property type="protein sequence ID" value="GBM65951.1"/>
    <property type="molecule type" value="Genomic_DNA"/>
</dbReference>
<gene>
    <name evidence="1" type="ORF">AVEN_152167_1</name>
</gene>
<protein>
    <recommendedName>
        <fullName evidence="3">ATP-dependent DNA helicase</fullName>
    </recommendedName>
</protein>
<sequence>MNFPVPKKMHKEELHLLTHSSFKPSMKLSELFTTGTTETYISTGLPWRTWKNLPVFYTTIFCSWNKKFLSLGTTGIAATLLKSGRTVHSDFKLPVPALETSVSETAT</sequence>
<reference evidence="1 2" key="1">
    <citation type="journal article" date="2019" name="Sci. Rep.">
        <title>Orb-weaving spider Araneus ventricosus genome elucidates the spidroin gene catalogue.</title>
        <authorList>
            <person name="Kono N."/>
            <person name="Nakamura H."/>
            <person name="Ohtoshi R."/>
            <person name="Moran D.A.P."/>
            <person name="Shinohara A."/>
            <person name="Yoshida Y."/>
            <person name="Fujiwara M."/>
            <person name="Mori M."/>
            <person name="Tomita M."/>
            <person name="Arakawa K."/>
        </authorList>
    </citation>
    <scope>NUCLEOTIDE SEQUENCE [LARGE SCALE GENOMIC DNA]</scope>
</reference>
<evidence type="ECO:0000313" key="1">
    <source>
        <dbReference type="EMBL" id="GBM65951.1"/>
    </source>
</evidence>
<comment type="caution">
    <text evidence="1">The sequence shown here is derived from an EMBL/GenBank/DDBJ whole genome shotgun (WGS) entry which is preliminary data.</text>
</comment>
<name>A0A4Y2HKQ1_ARAVE</name>
<dbReference type="AlphaFoldDB" id="A0A4Y2HKQ1"/>